<gene>
    <name evidence="1" type="ORF">ZRA01_18940</name>
</gene>
<organism evidence="1 2">
    <name type="scientific">Zoogloea ramigera</name>
    <dbReference type="NCBI Taxonomy" id="350"/>
    <lineage>
        <taxon>Bacteria</taxon>
        <taxon>Pseudomonadati</taxon>
        <taxon>Pseudomonadota</taxon>
        <taxon>Betaproteobacteria</taxon>
        <taxon>Rhodocyclales</taxon>
        <taxon>Zoogloeaceae</taxon>
        <taxon>Zoogloea</taxon>
    </lineage>
</organism>
<dbReference type="EMBL" id="BJNV01000027">
    <property type="protein sequence ID" value="GEC95821.1"/>
    <property type="molecule type" value="Genomic_DNA"/>
</dbReference>
<sequence length="192" mass="21775">MRYIPVTDVFVEKLKQQAKKLKRSKAIQQAEALDRVARTYGFNHWGHVTWCLKESASRQSQGTSIKADFIDPTKLSFTSEVEYIIGCALKGSSNLVRLKSCILFSTGDGDAWLLDADDYRSLCLLWHGERQPAKIIEDEKTFYVEYDGVFDINSGSFRVSSENPKIGQRTIFGYPADDIAELVESVRRSLVH</sequence>
<accession>A0A4Y4CSE6</accession>
<dbReference type="RefSeq" id="WP_141351557.1">
    <property type="nucleotide sequence ID" value="NZ_BJNV01000027.1"/>
</dbReference>
<dbReference type="OrthoDB" id="8774098at2"/>
<comment type="caution">
    <text evidence="1">The sequence shown here is derived from an EMBL/GenBank/DDBJ whole genome shotgun (WGS) entry which is preliminary data.</text>
</comment>
<proteinExistence type="predicted"/>
<reference evidence="1 2" key="1">
    <citation type="submission" date="2019-06" db="EMBL/GenBank/DDBJ databases">
        <title>Whole genome shotgun sequence of Zoogloea ramigera NBRC 15342.</title>
        <authorList>
            <person name="Hosoyama A."/>
            <person name="Uohara A."/>
            <person name="Ohji S."/>
            <person name="Ichikawa N."/>
        </authorList>
    </citation>
    <scope>NUCLEOTIDE SEQUENCE [LARGE SCALE GENOMIC DNA]</scope>
    <source>
        <strain evidence="1 2">NBRC 15342</strain>
    </source>
</reference>
<evidence type="ECO:0000313" key="1">
    <source>
        <dbReference type="EMBL" id="GEC95821.1"/>
    </source>
</evidence>
<name>A0A4Y4CSE6_ZOORA</name>
<protein>
    <submittedName>
        <fullName evidence="1">Uncharacterized protein</fullName>
    </submittedName>
</protein>
<evidence type="ECO:0000313" key="2">
    <source>
        <dbReference type="Proteomes" id="UP000318422"/>
    </source>
</evidence>
<keyword evidence="2" id="KW-1185">Reference proteome</keyword>
<dbReference type="AlphaFoldDB" id="A0A4Y4CSE6"/>
<dbReference type="Proteomes" id="UP000318422">
    <property type="component" value="Unassembled WGS sequence"/>
</dbReference>